<protein>
    <recommendedName>
        <fullName evidence="3">AB hydrolase-1 domain-containing protein</fullName>
    </recommendedName>
</protein>
<evidence type="ECO:0000259" key="3">
    <source>
        <dbReference type="Pfam" id="PF00561"/>
    </source>
</evidence>
<dbReference type="Proteomes" id="UP000030104">
    <property type="component" value="Unassembled WGS sequence"/>
</dbReference>
<dbReference type="InterPro" id="IPR000639">
    <property type="entry name" value="Epox_hydrolase-like"/>
</dbReference>
<evidence type="ECO:0000256" key="2">
    <source>
        <dbReference type="ARBA" id="ARBA00038334"/>
    </source>
</evidence>
<accession>A0A0A2KGI2</accession>
<evidence type="ECO:0000313" key="5">
    <source>
        <dbReference type="Proteomes" id="UP000030104"/>
    </source>
</evidence>
<comment type="similarity">
    <text evidence="2">Belongs to the AB hydrolase superfamily. Epoxide hydrolase family.</text>
</comment>
<dbReference type="InterPro" id="IPR029058">
    <property type="entry name" value="AB_hydrolase_fold"/>
</dbReference>
<dbReference type="GO" id="GO:0072330">
    <property type="term" value="P:monocarboxylic acid biosynthetic process"/>
    <property type="evidence" value="ECO:0007669"/>
    <property type="project" value="UniProtKB-ARBA"/>
</dbReference>
<dbReference type="Gene3D" id="3.40.50.1820">
    <property type="entry name" value="alpha/beta hydrolase"/>
    <property type="match status" value="1"/>
</dbReference>
<dbReference type="EMBL" id="JQGA01001455">
    <property type="protein sequence ID" value="KGO66006.1"/>
    <property type="molecule type" value="Genomic_DNA"/>
</dbReference>
<dbReference type="AlphaFoldDB" id="A0A0A2KGI2"/>
<organism evidence="4 5">
    <name type="scientific">Penicillium italicum</name>
    <name type="common">Blue mold</name>
    <dbReference type="NCBI Taxonomy" id="40296"/>
    <lineage>
        <taxon>Eukaryota</taxon>
        <taxon>Fungi</taxon>
        <taxon>Dikarya</taxon>
        <taxon>Ascomycota</taxon>
        <taxon>Pezizomycotina</taxon>
        <taxon>Eurotiomycetes</taxon>
        <taxon>Eurotiomycetidae</taxon>
        <taxon>Eurotiales</taxon>
        <taxon>Aspergillaceae</taxon>
        <taxon>Penicillium</taxon>
    </lineage>
</organism>
<sequence length="282" mass="31332">MASKWQSKHLLHGIRAIIGGQGPPVVMVAGWPQTAEAFSDLFEPLSQKHQFFALDPPGLGESAASTGGYDTKTISKILAESIHDTIDGTYHLVGHDVGGWISYPWAAQFPSRVKTLTIIDAAVPGLAPPQQFPLPNETNKRLWQFSFNALPDLPEILTRGRERELFTWFFNLKVAHPERFPKERLESYIQSYSRPGIMSHGFEYYRAVELSAKQNTEFAKTPLKMPALAMGGASSVGDNMVRLIQNFATDVRGGAIEDCGHFVPEEQPTIVAQRLLEFFSAF</sequence>
<dbReference type="PRINTS" id="PR00412">
    <property type="entry name" value="EPOXHYDRLASE"/>
</dbReference>
<dbReference type="HOGENOM" id="CLU_020336_7_1_1"/>
<dbReference type="InterPro" id="IPR000073">
    <property type="entry name" value="AB_hydrolase_1"/>
</dbReference>
<keyword evidence="5" id="KW-1185">Reference proteome</keyword>
<dbReference type="PhylomeDB" id="A0A0A2KGI2"/>
<evidence type="ECO:0000256" key="1">
    <source>
        <dbReference type="ARBA" id="ARBA00022801"/>
    </source>
</evidence>
<proteinExistence type="inferred from homology"/>
<dbReference type="GO" id="GO:0016787">
    <property type="term" value="F:hydrolase activity"/>
    <property type="evidence" value="ECO:0007669"/>
    <property type="project" value="UniProtKB-KW"/>
</dbReference>
<dbReference type="GO" id="GO:0017000">
    <property type="term" value="P:antibiotic biosynthetic process"/>
    <property type="evidence" value="ECO:0007669"/>
    <property type="project" value="UniProtKB-ARBA"/>
</dbReference>
<dbReference type="OMA" id="WQFSFNA"/>
<dbReference type="Pfam" id="PF00561">
    <property type="entry name" value="Abhydrolase_1"/>
    <property type="match status" value="1"/>
</dbReference>
<gene>
    <name evidence="4" type="ORF">PITC_052060</name>
</gene>
<name>A0A0A2KGI2_PENIT</name>
<keyword evidence="1" id="KW-0378">Hydrolase</keyword>
<evidence type="ECO:0000313" key="4">
    <source>
        <dbReference type="EMBL" id="KGO66006.1"/>
    </source>
</evidence>
<feature type="domain" description="AB hydrolase-1" evidence="3">
    <location>
        <begin position="23"/>
        <end position="267"/>
    </location>
</feature>
<dbReference type="OrthoDB" id="408373at2759"/>
<comment type="caution">
    <text evidence="4">The sequence shown here is derived from an EMBL/GenBank/DDBJ whole genome shotgun (WGS) entry which is preliminary data.</text>
</comment>
<dbReference type="STRING" id="40296.A0A0A2KGI2"/>
<dbReference type="PANTHER" id="PTHR43329">
    <property type="entry name" value="EPOXIDE HYDROLASE"/>
    <property type="match status" value="1"/>
</dbReference>
<reference evidence="4 5" key="1">
    <citation type="journal article" date="2015" name="Mol. Plant Microbe Interact.">
        <title>Genome, transcriptome, and functional analyses of Penicillium expansum provide new insights into secondary metabolism and pathogenicity.</title>
        <authorList>
            <person name="Ballester A.R."/>
            <person name="Marcet-Houben M."/>
            <person name="Levin E."/>
            <person name="Sela N."/>
            <person name="Selma-Lazaro C."/>
            <person name="Carmona L."/>
            <person name="Wisniewski M."/>
            <person name="Droby S."/>
            <person name="Gonzalez-Candelas L."/>
            <person name="Gabaldon T."/>
        </authorList>
    </citation>
    <scope>NUCLEOTIDE SEQUENCE [LARGE SCALE GENOMIC DNA]</scope>
    <source>
        <strain evidence="4 5">PHI-1</strain>
    </source>
</reference>
<dbReference type="SUPFAM" id="SSF53474">
    <property type="entry name" value="alpha/beta-Hydrolases"/>
    <property type="match status" value="1"/>
</dbReference>